<dbReference type="OrthoDB" id="1933717at2759"/>
<dbReference type="Proteomes" id="UP001153737">
    <property type="component" value="Chromosome 11"/>
</dbReference>
<dbReference type="FunFam" id="3.40.50.720:FF:000047">
    <property type="entry name" value="NADP-dependent L-serine/L-allo-threonine dehydrogenase"/>
    <property type="match status" value="1"/>
</dbReference>
<keyword evidence="5" id="KW-1185">Reference proteome</keyword>
<evidence type="ECO:0000313" key="4">
    <source>
        <dbReference type="EMBL" id="CAG9814923.1"/>
    </source>
</evidence>
<evidence type="ECO:0000256" key="3">
    <source>
        <dbReference type="RuleBase" id="RU000363"/>
    </source>
</evidence>
<gene>
    <name evidence="4" type="ORF">PHAECO_LOCUS2794</name>
</gene>
<evidence type="ECO:0008006" key="6">
    <source>
        <dbReference type="Google" id="ProtNLM"/>
    </source>
</evidence>
<reference evidence="4" key="1">
    <citation type="submission" date="2022-01" db="EMBL/GenBank/DDBJ databases">
        <authorList>
            <person name="King R."/>
        </authorList>
    </citation>
    <scope>NUCLEOTIDE SEQUENCE</scope>
</reference>
<dbReference type="Pfam" id="PF00106">
    <property type="entry name" value="adh_short"/>
    <property type="match status" value="1"/>
</dbReference>
<proteinExistence type="inferred from homology"/>
<reference evidence="4" key="2">
    <citation type="submission" date="2022-10" db="EMBL/GenBank/DDBJ databases">
        <authorList>
            <consortium name="ENA_rothamsted_submissions"/>
            <consortium name="culmorum"/>
            <person name="King R."/>
        </authorList>
    </citation>
    <scope>NUCLEOTIDE SEQUENCE</scope>
</reference>
<dbReference type="PANTHER" id="PTHR43115">
    <property type="entry name" value="DEHYDROGENASE/REDUCTASE SDR FAMILY MEMBER 11"/>
    <property type="match status" value="1"/>
</dbReference>
<dbReference type="Gene3D" id="3.40.50.720">
    <property type="entry name" value="NAD(P)-binding Rossmann-like Domain"/>
    <property type="match status" value="1"/>
</dbReference>
<dbReference type="InterPro" id="IPR036291">
    <property type="entry name" value="NAD(P)-bd_dom_sf"/>
</dbReference>
<comment type="similarity">
    <text evidence="1 3">Belongs to the short-chain dehydrogenases/reductases (SDR) family.</text>
</comment>
<organism evidence="4 5">
    <name type="scientific">Phaedon cochleariae</name>
    <name type="common">Mustard beetle</name>
    <dbReference type="NCBI Taxonomy" id="80249"/>
    <lineage>
        <taxon>Eukaryota</taxon>
        <taxon>Metazoa</taxon>
        <taxon>Ecdysozoa</taxon>
        <taxon>Arthropoda</taxon>
        <taxon>Hexapoda</taxon>
        <taxon>Insecta</taxon>
        <taxon>Pterygota</taxon>
        <taxon>Neoptera</taxon>
        <taxon>Endopterygota</taxon>
        <taxon>Coleoptera</taxon>
        <taxon>Polyphaga</taxon>
        <taxon>Cucujiformia</taxon>
        <taxon>Chrysomeloidea</taxon>
        <taxon>Chrysomelidae</taxon>
        <taxon>Chrysomelinae</taxon>
        <taxon>Chrysomelini</taxon>
        <taxon>Phaedon</taxon>
    </lineage>
</organism>
<dbReference type="PRINTS" id="PR00081">
    <property type="entry name" value="GDHRDH"/>
</dbReference>
<dbReference type="EMBL" id="OU896717">
    <property type="protein sequence ID" value="CAG9814923.1"/>
    <property type="molecule type" value="Genomic_DNA"/>
</dbReference>
<dbReference type="InterPro" id="IPR002347">
    <property type="entry name" value="SDR_fam"/>
</dbReference>
<evidence type="ECO:0000313" key="5">
    <source>
        <dbReference type="Proteomes" id="UP001153737"/>
    </source>
</evidence>
<dbReference type="GO" id="GO:0016616">
    <property type="term" value="F:oxidoreductase activity, acting on the CH-OH group of donors, NAD or NADP as acceptor"/>
    <property type="evidence" value="ECO:0007669"/>
    <property type="project" value="UniProtKB-ARBA"/>
</dbReference>
<accession>A0A9N9SA96</accession>
<protein>
    <recommendedName>
        <fullName evidence="6">Dehydrogenase/reductase SDR family member 11</fullName>
    </recommendedName>
</protein>
<evidence type="ECO:0000256" key="1">
    <source>
        <dbReference type="ARBA" id="ARBA00006484"/>
    </source>
</evidence>
<evidence type="ECO:0000256" key="2">
    <source>
        <dbReference type="ARBA" id="ARBA00023002"/>
    </source>
</evidence>
<name>A0A9N9SA96_PHACE</name>
<dbReference type="PANTHER" id="PTHR43115:SF4">
    <property type="entry name" value="DEHYDROGENASE_REDUCTASE SDR FAMILY MEMBER 11"/>
    <property type="match status" value="1"/>
</dbReference>
<sequence>MYGYMNGLFKIVGVARRKERLDALAKKSASRKGSFHPIQADVSKEEDVLRVFKWTKDNLGPVSILINNAGTVINGYLSESKTEDWNTILQLNVVGLSMATREALKVMKENKIKGHIIHINSIAGHYVKNLEGGFAMYIASKHAVTALTESLRMELSASGHKIKVTSVSPGLVDTEIITEDFKKTETYKKAIEEESILLPEDIADGVMYALSTPPRVQSLKTNQLPSFYYSCKNFVYRIVSKKKKFSQIMLPDISIVQVQLNCDTKLKLAMETRAEFDVKN</sequence>
<dbReference type="SUPFAM" id="SSF51735">
    <property type="entry name" value="NAD(P)-binding Rossmann-fold domains"/>
    <property type="match status" value="1"/>
</dbReference>
<keyword evidence="2" id="KW-0560">Oxidoreductase</keyword>
<dbReference type="AlphaFoldDB" id="A0A9N9SA96"/>
<dbReference type="PRINTS" id="PR00080">
    <property type="entry name" value="SDRFAMILY"/>
</dbReference>